<feature type="region of interest" description="Disordered" evidence="1">
    <location>
        <begin position="206"/>
        <end position="226"/>
    </location>
</feature>
<gene>
    <name evidence="3" type="ORF">FB45DRAFT_1063269</name>
</gene>
<feature type="compositionally biased region" description="Low complexity" evidence="1">
    <location>
        <begin position="208"/>
        <end position="219"/>
    </location>
</feature>
<feature type="transmembrane region" description="Helical" evidence="2">
    <location>
        <begin position="37"/>
        <end position="58"/>
    </location>
</feature>
<keyword evidence="2" id="KW-0812">Transmembrane</keyword>
<accession>A0AAD7BF53</accession>
<name>A0AAD7BF53_9AGAR</name>
<comment type="caution">
    <text evidence="3">The sequence shown here is derived from an EMBL/GenBank/DDBJ whole genome shotgun (WGS) entry which is preliminary data.</text>
</comment>
<reference evidence="3" key="1">
    <citation type="submission" date="2023-03" db="EMBL/GenBank/DDBJ databases">
        <title>Massive genome expansion in bonnet fungi (Mycena s.s.) driven by repeated elements and novel gene families across ecological guilds.</title>
        <authorList>
            <consortium name="Lawrence Berkeley National Laboratory"/>
            <person name="Harder C.B."/>
            <person name="Miyauchi S."/>
            <person name="Viragh M."/>
            <person name="Kuo A."/>
            <person name="Thoen E."/>
            <person name="Andreopoulos B."/>
            <person name="Lu D."/>
            <person name="Skrede I."/>
            <person name="Drula E."/>
            <person name="Henrissat B."/>
            <person name="Morin E."/>
            <person name="Kohler A."/>
            <person name="Barry K."/>
            <person name="LaButti K."/>
            <person name="Morin E."/>
            <person name="Salamov A."/>
            <person name="Lipzen A."/>
            <person name="Mereny Z."/>
            <person name="Hegedus B."/>
            <person name="Baldrian P."/>
            <person name="Stursova M."/>
            <person name="Weitz H."/>
            <person name="Taylor A."/>
            <person name="Grigoriev I.V."/>
            <person name="Nagy L.G."/>
            <person name="Martin F."/>
            <person name="Kauserud H."/>
        </authorList>
    </citation>
    <scope>NUCLEOTIDE SEQUENCE</scope>
    <source>
        <strain evidence="3">9284</strain>
    </source>
</reference>
<evidence type="ECO:0000256" key="2">
    <source>
        <dbReference type="SAM" id="Phobius"/>
    </source>
</evidence>
<keyword evidence="2" id="KW-0472">Membrane</keyword>
<keyword evidence="4" id="KW-1185">Reference proteome</keyword>
<protein>
    <submittedName>
        <fullName evidence="3">Uncharacterized protein</fullName>
    </submittedName>
</protein>
<keyword evidence="2" id="KW-1133">Transmembrane helix</keyword>
<dbReference type="Proteomes" id="UP001221142">
    <property type="component" value="Unassembled WGS sequence"/>
</dbReference>
<evidence type="ECO:0000313" key="4">
    <source>
        <dbReference type="Proteomes" id="UP001221142"/>
    </source>
</evidence>
<proteinExistence type="predicted"/>
<sequence length="226" mass="24163">MSTSTTSDSAPSSSTSPPSNTCQGTFATCGIASAGSLYIFTFIGTVVLLTLLACALVGRSVYIRRRRQRLIAAGLLVLPPPHTTSTNRRRADETPKAKPCIFDLHIIERDLKGKEGYLKEGERENLEKWESLQPFAAEYLAVESALGDKSGLQGHTTSTPSPPSKMRACVACIVAMPFDSSEFEDNDKQKFGFPVSELGVAVVDVVQSGDSEGSEPGSSAQSVQDK</sequence>
<organism evidence="3 4">
    <name type="scientific">Roridomyces roridus</name>
    <dbReference type="NCBI Taxonomy" id="1738132"/>
    <lineage>
        <taxon>Eukaryota</taxon>
        <taxon>Fungi</taxon>
        <taxon>Dikarya</taxon>
        <taxon>Basidiomycota</taxon>
        <taxon>Agaricomycotina</taxon>
        <taxon>Agaricomycetes</taxon>
        <taxon>Agaricomycetidae</taxon>
        <taxon>Agaricales</taxon>
        <taxon>Marasmiineae</taxon>
        <taxon>Mycenaceae</taxon>
        <taxon>Roridomyces</taxon>
    </lineage>
</organism>
<dbReference type="EMBL" id="JARKIF010000019">
    <property type="protein sequence ID" value="KAJ7618670.1"/>
    <property type="molecule type" value="Genomic_DNA"/>
</dbReference>
<dbReference type="AlphaFoldDB" id="A0AAD7BF53"/>
<feature type="region of interest" description="Disordered" evidence="1">
    <location>
        <begin position="1"/>
        <end position="20"/>
    </location>
</feature>
<evidence type="ECO:0000256" key="1">
    <source>
        <dbReference type="SAM" id="MobiDB-lite"/>
    </source>
</evidence>
<evidence type="ECO:0000313" key="3">
    <source>
        <dbReference type="EMBL" id="KAJ7618670.1"/>
    </source>
</evidence>